<dbReference type="EMBL" id="MEZX01000002">
    <property type="protein sequence ID" value="OGD64958.1"/>
    <property type="molecule type" value="Genomic_DNA"/>
</dbReference>
<evidence type="ECO:0000313" key="2">
    <source>
        <dbReference type="EMBL" id="OGD64958.1"/>
    </source>
</evidence>
<dbReference type="PANTHER" id="PTHR43546">
    <property type="entry name" value="UPF0173 METAL-DEPENDENT HYDROLASE MJ1163-RELATED"/>
    <property type="match status" value="1"/>
</dbReference>
<protein>
    <recommendedName>
        <fullName evidence="1">Metallo-beta-lactamase domain-containing protein</fullName>
    </recommendedName>
</protein>
<evidence type="ECO:0000259" key="1">
    <source>
        <dbReference type="Pfam" id="PF12706"/>
    </source>
</evidence>
<dbReference type="AlphaFoldDB" id="A0A1F5EC15"/>
<dbReference type="Gene3D" id="3.60.15.10">
    <property type="entry name" value="Ribonuclease Z/Hydroxyacylglutathione hydrolase-like"/>
    <property type="match status" value="1"/>
</dbReference>
<dbReference type="InterPro" id="IPR036866">
    <property type="entry name" value="RibonucZ/Hydroxyglut_hydro"/>
</dbReference>
<accession>A0A1F5EC15</accession>
<comment type="caution">
    <text evidence="2">The sequence shown here is derived from an EMBL/GenBank/DDBJ whole genome shotgun (WGS) entry which is preliminary data.</text>
</comment>
<dbReference type="InterPro" id="IPR050114">
    <property type="entry name" value="UPF0173_UPF0282_UlaG_hydrolase"/>
</dbReference>
<dbReference type="Pfam" id="PF12706">
    <property type="entry name" value="Lactamase_B_2"/>
    <property type="match status" value="1"/>
</dbReference>
<evidence type="ECO:0000313" key="3">
    <source>
        <dbReference type="Proteomes" id="UP000177481"/>
    </source>
</evidence>
<feature type="domain" description="Metallo-beta-lactamase" evidence="1">
    <location>
        <begin position="33"/>
        <end position="200"/>
    </location>
</feature>
<dbReference type="PANTHER" id="PTHR43546:SF8">
    <property type="entry name" value="METALLO-BETA-LACTAMASE DOMAIN-CONTAINING PROTEIN"/>
    <property type="match status" value="1"/>
</dbReference>
<proteinExistence type="predicted"/>
<dbReference type="SUPFAM" id="SSF56281">
    <property type="entry name" value="Metallo-hydrolase/oxidoreductase"/>
    <property type="match status" value="1"/>
</dbReference>
<organism evidence="2 3">
    <name type="scientific">Candidatus Berkelbacteria bacterium RIFCSPLOWO2_01_FULL_50_28</name>
    <dbReference type="NCBI Taxonomy" id="1797471"/>
    <lineage>
        <taxon>Bacteria</taxon>
        <taxon>Candidatus Berkelbacteria</taxon>
    </lineage>
</organism>
<gene>
    <name evidence="2" type="ORF">A3A71_02835</name>
</gene>
<dbReference type="Proteomes" id="UP000177481">
    <property type="component" value="Unassembled WGS sequence"/>
</dbReference>
<reference evidence="2 3" key="1">
    <citation type="journal article" date="2016" name="Nat. Commun.">
        <title>Thousands of microbial genomes shed light on interconnected biogeochemical processes in an aquifer system.</title>
        <authorList>
            <person name="Anantharaman K."/>
            <person name="Brown C.T."/>
            <person name="Hug L.A."/>
            <person name="Sharon I."/>
            <person name="Castelle C.J."/>
            <person name="Probst A.J."/>
            <person name="Thomas B.C."/>
            <person name="Singh A."/>
            <person name="Wilkins M.J."/>
            <person name="Karaoz U."/>
            <person name="Brodie E.L."/>
            <person name="Williams K.H."/>
            <person name="Hubbard S.S."/>
            <person name="Banfield J.F."/>
        </authorList>
    </citation>
    <scope>NUCLEOTIDE SEQUENCE [LARGE SCALE GENOMIC DNA]</scope>
</reference>
<dbReference type="STRING" id="1797471.A3A71_02835"/>
<sequence length="231" mass="25895">MRETNYKNFKITALCHDGFLVENEEQNISFAFDPYDVKGEVAPVDYIFVSHSHFDHCDASSIRKLLGPKTKIVAPACCEEELKEFGSQWVTYAGEEKIKDDKVTYWAIPAYNIDKFRTPTEVFHPKELGGVGFVVEIPVDGSKNVRFYHAGDTDMIPEMESVKKIDVAFLPISGTFVMTLEEAIKAAEMIEADLTIPMHYGKILGSVAEANRFQNTLRGKTEVAVLSTESV</sequence>
<name>A0A1F5EC15_9BACT</name>
<dbReference type="InterPro" id="IPR001279">
    <property type="entry name" value="Metallo-B-lactamas"/>
</dbReference>